<dbReference type="EMBL" id="AJWK01028847">
    <property type="status" value="NOT_ANNOTATED_CDS"/>
    <property type="molecule type" value="Genomic_DNA"/>
</dbReference>
<dbReference type="VEuPathDB" id="VectorBase:LLOJ008521"/>
<keyword evidence="2" id="KW-1185">Reference proteome</keyword>
<name>A0A1B0EWT4_LUTLO</name>
<dbReference type="EnsemblMetazoa" id="LLOJ008521-RA">
    <property type="protein sequence ID" value="LLOJ008521-PA"/>
    <property type="gene ID" value="LLOJ008521"/>
</dbReference>
<evidence type="ECO:0000313" key="2">
    <source>
        <dbReference type="Proteomes" id="UP000092461"/>
    </source>
</evidence>
<dbReference type="EMBL" id="AJWK01028846">
    <property type="status" value="NOT_ANNOTATED_CDS"/>
    <property type="molecule type" value="Genomic_DNA"/>
</dbReference>
<organism evidence="1 2">
    <name type="scientific">Lutzomyia longipalpis</name>
    <name type="common">Sand fly</name>
    <dbReference type="NCBI Taxonomy" id="7200"/>
    <lineage>
        <taxon>Eukaryota</taxon>
        <taxon>Metazoa</taxon>
        <taxon>Ecdysozoa</taxon>
        <taxon>Arthropoda</taxon>
        <taxon>Hexapoda</taxon>
        <taxon>Insecta</taxon>
        <taxon>Pterygota</taxon>
        <taxon>Neoptera</taxon>
        <taxon>Endopterygota</taxon>
        <taxon>Diptera</taxon>
        <taxon>Nematocera</taxon>
        <taxon>Psychodoidea</taxon>
        <taxon>Psychodidae</taxon>
        <taxon>Lutzomyia</taxon>
        <taxon>Lutzomyia</taxon>
    </lineage>
</organism>
<proteinExistence type="predicted"/>
<protein>
    <submittedName>
        <fullName evidence="1">Uncharacterized protein</fullName>
    </submittedName>
</protein>
<accession>A0A1B0EWT4</accession>
<dbReference type="AlphaFoldDB" id="A0A1B0EWT4"/>
<sequence>MSLVCINQLKLKLKRRLTEVEGITRHIHIYARNNVRAGEINKTPLGYQQIATPLSTTSRTHYTPTCIATNMGYAYRYIERCQ</sequence>
<reference evidence="1" key="1">
    <citation type="submission" date="2020-05" db="UniProtKB">
        <authorList>
            <consortium name="EnsemblMetazoa"/>
        </authorList>
    </citation>
    <scope>IDENTIFICATION</scope>
    <source>
        <strain evidence="1">Jacobina</strain>
    </source>
</reference>
<dbReference type="EMBL" id="AJWK01028845">
    <property type="status" value="NOT_ANNOTATED_CDS"/>
    <property type="molecule type" value="Genomic_DNA"/>
</dbReference>
<dbReference type="Proteomes" id="UP000092461">
    <property type="component" value="Unassembled WGS sequence"/>
</dbReference>
<evidence type="ECO:0000313" key="1">
    <source>
        <dbReference type="EnsemblMetazoa" id="LLOJ008521-PA"/>
    </source>
</evidence>